<gene>
    <name evidence="1" type="ORF">PanWU01x14_109430</name>
</gene>
<comment type="caution">
    <text evidence="1">The sequence shown here is derived from an EMBL/GenBank/DDBJ whole genome shotgun (WGS) entry which is preliminary data.</text>
</comment>
<organism evidence="1 2">
    <name type="scientific">Parasponia andersonii</name>
    <name type="common">Sponia andersonii</name>
    <dbReference type="NCBI Taxonomy" id="3476"/>
    <lineage>
        <taxon>Eukaryota</taxon>
        <taxon>Viridiplantae</taxon>
        <taxon>Streptophyta</taxon>
        <taxon>Embryophyta</taxon>
        <taxon>Tracheophyta</taxon>
        <taxon>Spermatophyta</taxon>
        <taxon>Magnoliopsida</taxon>
        <taxon>eudicotyledons</taxon>
        <taxon>Gunneridae</taxon>
        <taxon>Pentapetalae</taxon>
        <taxon>rosids</taxon>
        <taxon>fabids</taxon>
        <taxon>Rosales</taxon>
        <taxon>Cannabaceae</taxon>
        <taxon>Parasponia</taxon>
    </lineage>
</organism>
<dbReference type="Proteomes" id="UP000237105">
    <property type="component" value="Unassembled WGS sequence"/>
</dbReference>
<name>A0A2P5CZQ6_PARAD</name>
<evidence type="ECO:0000313" key="2">
    <source>
        <dbReference type="Proteomes" id="UP000237105"/>
    </source>
</evidence>
<dbReference type="EMBL" id="JXTB01000079">
    <property type="protein sequence ID" value="PON66521.1"/>
    <property type="molecule type" value="Genomic_DNA"/>
</dbReference>
<protein>
    <submittedName>
        <fullName evidence="1">Uncharacterized protein</fullName>
    </submittedName>
</protein>
<evidence type="ECO:0000313" key="1">
    <source>
        <dbReference type="EMBL" id="PON66521.1"/>
    </source>
</evidence>
<sequence>MYCASSIKLCAVEVTCGGHASIEGPSWVPMHEDLVGQQNPIKISRSGVHHSCVSLFIGQDHHKYCVSLFFWIIRTLELV</sequence>
<dbReference type="AlphaFoldDB" id="A0A2P5CZQ6"/>
<proteinExistence type="predicted"/>
<reference evidence="2" key="1">
    <citation type="submission" date="2016-06" db="EMBL/GenBank/DDBJ databases">
        <title>Parallel loss of symbiosis genes in relatives of nitrogen-fixing non-legume Parasponia.</title>
        <authorList>
            <person name="Van Velzen R."/>
            <person name="Holmer R."/>
            <person name="Bu F."/>
            <person name="Rutten L."/>
            <person name="Van Zeijl A."/>
            <person name="Liu W."/>
            <person name="Santuari L."/>
            <person name="Cao Q."/>
            <person name="Sharma T."/>
            <person name="Shen D."/>
            <person name="Roswanjaya Y."/>
            <person name="Wardhani T."/>
            <person name="Kalhor M.S."/>
            <person name="Jansen J."/>
            <person name="Van den Hoogen J."/>
            <person name="Gungor B."/>
            <person name="Hartog M."/>
            <person name="Hontelez J."/>
            <person name="Verver J."/>
            <person name="Yang W.-C."/>
            <person name="Schijlen E."/>
            <person name="Repin R."/>
            <person name="Schilthuizen M."/>
            <person name="Schranz E."/>
            <person name="Heidstra R."/>
            <person name="Miyata K."/>
            <person name="Fedorova E."/>
            <person name="Kohlen W."/>
            <person name="Bisseling T."/>
            <person name="Smit S."/>
            <person name="Geurts R."/>
        </authorList>
    </citation>
    <scope>NUCLEOTIDE SEQUENCE [LARGE SCALE GENOMIC DNA]</scope>
    <source>
        <strain evidence="2">cv. WU1-14</strain>
    </source>
</reference>
<keyword evidence="2" id="KW-1185">Reference proteome</keyword>
<accession>A0A2P5CZQ6</accession>
<dbReference type="OrthoDB" id="10371934at2759"/>